<gene>
    <name evidence="2" type="ORF">DWY77_09560</name>
</gene>
<evidence type="ECO:0000256" key="1">
    <source>
        <dbReference type="SAM" id="Phobius"/>
    </source>
</evidence>
<name>A0A412CCM9_9FIRM</name>
<evidence type="ECO:0000313" key="2">
    <source>
        <dbReference type="EMBL" id="RGQ79777.1"/>
    </source>
</evidence>
<accession>A0A412CCM9</accession>
<keyword evidence="1" id="KW-1133">Transmembrane helix</keyword>
<sequence>MKGLIIFSAIICLFVAAIYSYISNNNLIISIFSVFDFIILLGVYVISKITKNPTEDYTTYQSIHSI</sequence>
<keyword evidence="1" id="KW-0812">Transmembrane</keyword>
<dbReference type="AlphaFoldDB" id="A0A412CCM9"/>
<protein>
    <submittedName>
        <fullName evidence="2">Uncharacterized protein</fullName>
    </submittedName>
</protein>
<dbReference type="RefSeq" id="WP_118036284.1">
    <property type="nucleotide sequence ID" value="NZ_QRTP01000028.1"/>
</dbReference>
<feature type="transmembrane region" description="Helical" evidence="1">
    <location>
        <begin position="27"/>
        <end position="46"/>
    </location>
</feature>
<organism evidence="2 3">
    <name type="scientific">Megamonas rupellensis</name>
    <dbReference type="NCBI Taxonomy" id="491921"/>
    <lineage>
        <taxon>Bacteria</taxon>
        <taxon>Bacillati</taxon>
        <taxon>Bacillota</taxon>
        <taxon>Negativicutes</taxon>
        <taxon>Selenomonadales</taxon>
        <taxon>Selenomonadaceae</taxon>
        <taxon>Megamonas</taxon>
    </lineage>
</organism>
<dbReference type="EMBL" id="QRTP01000028">
    <property type="protein sequence ID" value="RGQ79777.1"/>
    <property type="molecule type" value="Genomic_DNA"/>
</dbReference>
<keyword evidence="1" id="KW-0472">Membrane</keyword>
<comment type="caution">
    <text evidence="2">The sequence shown here is derived from an EMBL/GenBank/DDBJ whole genome shotgun (WGS) entry which is preliminary data.</text>
</comment>
<proteinExistence type="predicted"/>
<evidence type="ECO:0000313" key="3">
    <source>
        <dbReference type="Proteomes" id="UP000286147"/>
    </source>
</evidence>
<dbReference type="Proteomes" id="UP000286147">
    <property type="component" value="Unassembled WGS sequence"/>
</dbReference>
<reference evidence="2 3" key="1">
    <citation type="submission" date="2018-08" db="EMBL/GenBank/DDBJ databases">
        <title>A genome reference for cultivated species of the human gut microbiota.</title>
        <authorList>
            <person name="Zou Y."/>
            <person name="Xue W."/>
            <person name="Luo G."/>
        </authorList>
    </citation>
    <scope>NUCLEOTIDE SEQUENCE [LARGE SCALE GENOMIC DNA]</scope>
    <source>
        <strain evidence="2 3">AF27-12</strain>
    </source>
</reference>